<dbReference type="GO" id="GO:0003755">
    <property type="term" value="F:peptidyl-prolyl cis-trans isomerase activity"/>
    <property type="evidence" value="ECO:0007669"/>
    <property type="project" value="UniProtKB-KW"/>
</dbReference>
<proteinExistence type="predicted"/>
<keyword evidence="3" id="KW-0732">Signal</keyword>
<gene>
    <name evidence="8" type="ORF">CP500_004155</name>
</gene>
<keyword evidence="9" id="KW-1185">Reference proteome</keyword>
<dbReference type="PROSITE" id="PS50198">
    <property type="entry name" value="PPIC_PPIASE_2"/>
    <property type="match status" value="1"/>
</dbReference>
<dbReference type="OrthoDB" id="507969at2"/>
<evidence type="ECO:0000256" key="5">
    <source>
        <dbReference type="ARBA" id="ARBA00023235"/>
    </source>
</evidence>
<dbReference type="InterPro" id="IPR027304">
    <property type="entry name" value="Trigger_fact/SurA_dom_sf"/>
</dbReference>
<feature type="domain" description="PpiC" evidence="7">
    <location>
        <begin position="111"/>
        <end position="206"/>
    </location>
</feature>
<name>A0A2G4F4K5_9CYAN</name>
<protein>
    <recommendedName>
        <fullName evidence="2">peptidylprolyl isomerase</fullName>
        <ecNumber evidence="2">5.2.1.8</ecNumber>
    </recommendedName>
</protein>
<evidence type="ECO:0000313" key="9">
    <source>
        <dbReference type="Proteomes" id="UP000226442"/>
    </source>
</evidence>
<reference evidence="8" key="1">
    <citation type="submission" date="2017-10" db="EMBL/GenBank/DDBJ databases">
        <title>Draft genome sequence of the planktic cyanobacteria Tychonema bourrellyi isolated from alpine lentic freshwater.</title>
        <authorList>
            <person name="Tett A."/>
            <person name="Armanini F."/>
            <person name="Asnicar F."/>
            <person name="Boscaini A."/>
            <person name="Pasolli E."/>
            <person name="Zolfo M."/>
            <person name="Donati C."/>
            <person name="Salmaso N."/>
            <person name="Segata N."/>
        </authorList>
    </citation>
    <scope>NUCLEOTIDE SEQUENCE</scope>
    <source>
        <strain evidence="8">FEM_GT703</strain>
    </source>
</reference>
<dbReference type="PANTHER" id="PTHR47245:SF1">
    <property type="entry name" value="FOLDASE PROTEIN PRSA"/>
    <property type="match status" value="1"/>
</dbReference>
<evidence type="ECO:0000259" key="7">
    <source>
        <dbReference type="PROSITE" id="PS50198"/>
    </source>
</evidence>
<comment type="catalytic activity">
    <reaction evidence="1">
        <text>[protein]-peptidylproline (omega=180) = [protein]-peptidylproline (omega=0)</text>
        <dbReference type="Rhea" id="RHEA:16237"/>
        <dbReference type="Rhea" id="RHEA-COMP:10747"/>
        <dbReference type="Rhea" id="RHEA-COMP:10748"/>
        <dbReference type="ChEBI" id="CHEBI:83833"/>
        <dbReference type="ChEBI" id="CHEBI:83834"/>
        <dbReference type="EC" id="5.2.1.8"/>
    </reaction>
</comment>
<dbReference type="AlphaFoldDB" id="A0A2G4F4K5"/>
<evidence type="ECO:0000313" key="8">
    <source>
        <dbReference type="EMBL" id="PHX56692.1"/>
    </source>
</evidence>
<keyword evidence="5 6" id="KW-0413">Isomerase</keyword>
<dbReference type="SUPFAM" id="SSF109998">
    <property type="entry name" value="Triger factor/SurA peptide-binding domain-like"/>
    <property type="match status" value="1"/>
</dbReference>
<evidence type="ECO:0000256" key="1">
    <source>
        <dbReference type="ARBA" id="ARBA00000971"/>
    </source>
</evidence>
<dbReference type="InterPro" id="IPR050245">
    <property type="entry name" value="PrsA_foldase"/>
</dbReference>
<organism evidence="8 9">
    <name type="scientific">Tychonema bourrellyi FEM_GT703</name>
    <dbReference type="NCBI Taxonomy" id="2040638"/>
    <lineage>
        <taxon>Bacteria</taxon>
        <taxon>Bacillati</taxon>
        <taxon>Cyanobacteriota</taxon>
        <taxon>Cyanophyceae</taxon>
        <taxon>Oscillatoriophycideae</taxon>
        <taxon>Oscillatoriales</taxon>
        <taxon>Microcoleaceae</taxon>
        <taxon>Tychonema</taxon>
    </lineage>
</organism>
<accession>A0A2G4F4K5</accession>
<evidence type="ECO:0000256" key="6">
    <source>
        <dbReference type="PROSITE-ProRule" id="PRU00278"/>
    </source>
</evidence>
<keyword evidence="4 6" id="KW-0697">Rotamase</keyword>
<dbReference type="InterPro" id="IPR000297">
    <property type="entry name" value="PPIase_PpiC"/>
</dbReference>
<dbReference type="RefSeq" id="WP_096828569.1">
    <property type="nucleotide sequence ID" value="NZ_NXIB02000014.1"/>
</dbReference>
<evidence type="ECO:0000256" key="4">
    <source>
        <dbReference type="ARBA" id="ARBA00023110"/>
    </source>
</evidence>
<dbReference type="InterPro" id="IPR046357">
    <property type="entry name" value="PPIase_dom_sf"/>
</dbReference>
<dbReference type="EC" id="5.2.1.8" evidence="2"/>
<evidence type="ECO:0000256" key="3">
    <source>
        <dbReference type="ARBA" id="ARBA00022729"/>
    </source>
</evidence>
<dbReference type="SUPFAM" id="SSF54534">
    <property type="entry name" value="FKBP-like"/>
    <property type="match status" value="1"/>
</dbReference>
<dbReference type="Gene3D" id="3.10.50.40">
    <property type="match status" value="1"/>
</dbReference>
<dbReference type="EMBL" id="NXIB02000014">
    <property type="protein sequence ID" value="PHX56692.1"/>
    <property type="molecule type" value="Genomic_DNA"/>
</dbReference>
<comment type="caution">
    <text evidence="8">The sequence shown here is derived from an EMBL/GenBank/DDBJ whole genome shotgun (WGS) entry which is preliminary data.</text>
</comment>
<sequence length="250" mass="28611">MTGLFQIGDKLLQAQDMPSLLKRYQLMPQFLRGVIVDQAIAPFTCNDEESQSAVENFLVQHQLTAPEAREAWLRSQNMTLEELQEMVVRPLLIEKFKQATWRPKVDNYFLTRKASLDHVVYSLVRTKNPALANELYFRILEEEQSFAEVARDFSEGPESKSGGLLGPVPLSQPHPAISKLLSVSQPNQLWTPRPLAEWMVIIRLEKFMPAQLDESMRLHLINELFETWVNEQISQIGPLQPLSSASAIER</sequence>
<dbReference type="PANTHER" id="PTHR47245">
    <property type="entry name" value="PEPTIDYLPROLYL ISOMERASE"/>
    <property type="match status" value="1"/>
</dbReference>
<dbReference type="Proteomes" id="UP000226442">
    <property type="component" value="Unassembled WGS sequence"/>
</dbReference>
<evidence type="ECO:0000256" key="2">
    <source>
        <dbReference type="ARBA" id="ARBA00013194"/>
    </source>
</evidence>
<dbReference type="Pfam" id="PF00639">
    <property type="entry name" value="Rotamase"/>
    <property type="match status" value="1"/>
</dbReference>